<keyword evidence="2" id="KW-0812">Transmembrane</keyword>
<protein>
    <submittedName>
        <fullName evidence="3">Uncharacterized protein</fullName>
    </submittedName>
</protein>
<dbReference type="RefSeq" id="WP_380903395.1">
    <property type="nucleotide sequence ID" value="NZ_JBHUFU010000015.1"/>
</dbReference>
<reference evidence="4" key="1">
    <citation type="journal article" date="2019" name="Int. J. Syst. Evol. Microbiol.">
        <title>The Global Catalogue of Microorganisms (GCM) 10K type strain sequencing project: providing services to taxonomists for standard genome sequencing and annotation.</title>
        <authorList>
            <consortium name="The Broad Institute Genomics Platform"/>
            <consortium name="The Broad Institute Genome Sequencing Center for Infectious Disease"/>
            <person name="Wu L."/>
            <person name="Ma J."/>
        </authorList>
    </citation>
    <scope>NUCLEOTIDE SEQUENCE [LARGE SCALE GENOMIC DNA]</scope>
    <source>
        <strain evidence="4">CGMCC 4.7455</strain>
    </source>
</reference>
<feature type="compositionally biased region" description="Pro residues" evidence="1">
    <location>
        <begin position="62"/>
        <end position="71"/>
    </location>
</feature>
<evidence type="ECO:0000313" key="4">
    <source>
        <dbReference type="Proteomes" id="UP001597365"/>
    </source>
</evidence>
<gene>
    <name evidence="3" type="ORF">ACFSJS_22865</name>
</gene>
<feature type="compositionally biased region" description="Low complexity" evidence="1">
    <location>
        <begin position="72"/>
        <end position="86"/>
    </location>
</feature>
<keyword evidence="4" id="KW-1185">Reference proteome</keyword>
<dbReference type="EMBL" id="JBHUFU010000015">
    <property type="protein sequence ID" value="MFD1832465.1"/>
    <property type="molecule type" value="Genomic_DNA"/>
</dbReference>
<accession>A0ABW4PR29</accession>
<comment type="caution">
    <text evidence="3">The sequence shown here is derived from an EMBL/GenBank/DDBJ whole genome shotgun (WGS) entry which is preliminary data.</text>
</comment>
<organism evidence="3 4">
    <name type="scientific">Streptomyces desertarenae</name>
    <dbReference type="NCBI Taxonomy" id="2666184"/>
    <lineage>
        <taxon>Bacteria</taxon>
        <taxon>Bacillati</taxon>
        <taxon>Actinomycetota</taxon>
        <taxon>Actinomycetes</taxon>
        <taxon>Kitasatosporales</taxon>
        <taxon>Streptomycetaceae</taxon>
        <taxon>Streptomyces</taxon>
    </lineage>
</organism>
<keyword evidence="2" id="KW-1133">Transmembrane helix</keyword>
<feature type="region of interest" description="Disordered" evidence="1">
    <location>
        <begin position="62"/>
        <end position="102"/>
    </location>
</feature>
<evidence type="ECO:0000313" key="3">
    <source>
        <dbReference type="EMBL" id="MFD1832465.1"/>
    </source>
</evidence>
<evidence type="ECO:0000256" key="2">
    <source>
        <dbReference type="SAM" id="Phobius"/>
    </source>
</evidence>
<name>A0ABW4PR29_9ACTN</name>
<evidence type="ECO:0000256" key="1">
    <source>
        <dbReference type="SAM" id="MobiDB-lite"/>
    </source>
</evidence>
<dbReference type="Proteomes" id="UP001597365">
    <property type="component" value="Unassembled WGS sequence"/>
</dbReference>
<feature type="transmembrane region" description="Helical" evidence="2">
    <location>
        <begin position="7"/>
        <end position="25"/>
    </location>
</feature>
<keyword evidence="2" id="KW-0472">Membrane</keyword>
<sequence length="102" mass="9928">MGQAGRWSAVGVASLAVFGLCVWLADAVLPWERPERIATGAGAGAVLAAVLVAWAVWRLGSPAPPAPPPASGGPAASGGRSVAVGGDNSGTVVTGDGNTVQR</sequence>
<proteinExistence type="predicted"/>
<feature type="compositionally biased region" description="Polar residues" evidence="1">
    <location>
        <begin position="89"/>
        <end position="102"/>
    </location>
</feature>
<feature type="transmembrane region" description="Helical" evidence="2">
    <location>
        <begin position="37"/>
        <end position="57"/>
    </location>
</feature>